<sequence>MGYSRCCEVVAIRNINNALWMLKNNNAEKNVPPRPSSVAITLTSAESSDNITLPRMTTNIARMRSPTHSPLTPVGTPESKPRSAESFHKTSASGRTIEPFADIMILPKDVNENNEISAEDQSCIGMTGSELLKNLPKGVSACPFLEHGCHKVGTEMEVKLHVRDDRIFHLVLLCRAVIQLKKAYIESIREKPLEIAELERRLIPAHWIVKKFGPQCLFHIPMIHNVIRDVRKSGRNLIFSQPFETHRFGYKMTVMVAPYGDAEVAREYISVYVAIVRSDYDPIQRWPFSFPITFTMMAADPAKNLERTFIPNPTKENNAFLGRPEGARNAAFGIQRFCKLIDLNNYTICNDLFLGVYVDLSTLYTEPTPRMPSDLL</sequence>
<protein>
    <recommendedName>
        <fullName evidence="2">MATH domain-containing protein</fullName>
    </recommendedName>
</protein>
<evidence type="ECO:0000256" key="1">
    <source>
        <dbReference type="SAM" id="MobiDB-lite"/>
    </source>
</evidence>
<comment type="caution">
    <text evidence="3">The sequence shown here is derived from an EMBL/GenBank/DDBJ whole genome shotgun (WGS) entry which is preliminary data.</text>
</comment>
<name>A0ABR1BY24_NECAM</name>
<reference evidence="3 4" key="1">
    <citation type="submission" date="2023-08" db="EMBL/GenBank/DDBJ databases">
        <title>A Necator americanus chromosomal reference genome.</title>
        <authorList>
            <person name="Ilik V."/>
            <person name="Petrzelkova K.J."/>
            <person name="Pardy F."/>
            <person name="Fuh T."/>
            <person name="Niatou-Singa F.S."/>
            <person name="Gouil Q."/>
            <person name="Baker L."/>
            <person name="Ritchie M.E."/>
            <person name="Jex A.R."/>
            <person name="Gazzola D."/>
            <person name="Li H."/>
            <person name="Toshio Fujiwara R."/>
            <person name="Zhan B."/>
            <person name="Aroian R.V."/>
            <person name="Pafco B."/>
            <person name="Schwarz E.M."/>
        </authorList>
    </citation>
    <scope>NUCLEOTIDE SEQUENCE [LARGE SCALE GENOMIC DNA]</scope>
    <source>
        <strain evidence="3 4">Aroian</strain>
        <tissue evidence="3">Whole animal</tissue>
    </source>
</reference>
<dbReference type="EMBL" id="JAVFWL010000001">
    <property type="protein sequence ID" value="KAK6731237.1"/>
    <property type="molecule type" value="Genomic_DNA"/>
</dbReference>
<dbReference type="Gene3D" id="2.60.210.10">
    <property type="entry name" value="Apoptosis, Tumor Necrosis Factor Receptor Associated Protein 2, Chain A"/>
    <property type="match status" value="1"/>
</dbReference>
<feature type="region of interest" description="Disordered" evidence="1">
    <location>
        <begin position="64"/>
        <end position="91"/>
    </location>
</feature>
<dbReference type="InterPro" id="IPR002083">
    <property type="entry name" value="MATH/TRAF_dom"/>
</dbReference>
<dbReference type="InterPro" id="IPR008974">
    <property type="entry name" value="TRAF-like"/>
</dbReference>
<dbReference type="SUPFAM" id="SSF49599">
    <property type="entry name" value="TRAF domain-like"/>
    <property type="match status" value="1"/>
</dbReference>
<dbReference type="PANTHER" id="PTHR10131:SF151">
    <property type="entry name" value="TNF RECEPTOR ASSOCIATED FACTOR (TRAF) HOMOLOG"/>
    <property type="match status" value="1"/>
</dbReference>
<dbReference type="Proteomes" id="UP001303046">
    <property type="component" value="Unassembled WGS sequence"/>
</dbReference>
<accession>A0ABR1BY24</accession>
<organism evidence="3 4">
    <name type="scientific">Necator americanus</name>
    <name type="common">Human hookworm</name>
    <dbReference type="NCBI Taxonomy" id="51031"/>
    <lineage>
        <taxon>Eukaryota</taxon>
        <taxon>Metazoa</taxon>
        <taxon>Ecdysozoa</taxon>
        <taxon>Nematoda</taxon>
        <taxon>Chromadorea</taxon>
        <taxon>Rhabditida</taxon>
        <taxon>Rhabditina</taxon>
        <taxon>Rhabditomorpha</taxon>
        <taxon>Strongyloidea</taxon>
        <taxon>Ancylostomatidae</taxon>
        <taxon>Bunostominae</taxon>
        <taxon>Necator</taxon>
    </lineage>
</organism>
<evidence type="ECO:0000313" key="3">
    <source>
        <dbReference type="EMBL" id="KAK6731237.1"/>
    </source>
</evidence>
<feature type="compositionally biased region" description="Basic and acidic residues" evidence="1">
    <location>
        <begin position="79"/>
        <end position="88"/>
    </location>
</feature>
<gene>
    <name evidence="3" type="primary">Necator_chrI.g3731</name>
    <name evidence="3" type="ORF">RB195_007602</name>
</gene>
<feature type="domain" description="MATH" evidence="2">
    <location>
        <begin position="220"/>
        <end position="358"/>
    </location>
</feature>
<keyword evidence="4" id="KW-1185">Reference proteome</keyword>
<proteinExistence type="predicted"/>
<dbReference type="Pfam" id="PF21355">
    <property type="entry name" value="TRAF-mep_MATH"/>
    <property type="match status" value="1"/>
</dbReference>
<dbReference type="PROSITE" id="PS50144">
    <property type="entry name" value="MATH"/>
    <property type="match status" value="1"/>
</dbReference>
<evidence type="ECO:0000313" key="4">
    <source>
        <dbReference type="Proteomes" id="UP001303046"/>
    </source>
</evidence>
<dbReference type="PANTHER" id="PTHR10131">
    <property type="entry name" value="TNF RECEPTOR ASSOCIATED FACTOR"/>
    <property type="match status" value="1"/>
</dbReference>
<evidence type="ECO:0000259" key="2">
    <source>
        <dbReference type="PROSITE" id="PS50144"/>
    </source>
</evidence>
<dbReference type="InterPro" id="IPR049342">
    <property type="entry name" value="TRAF1-6_MATH_dom"/>
</dbReference>